<name>A0A0B7AYQ7_9EUPU</name>
<gene>
    <name evidence="1" type="primary">ORF145588</name>
</gene>
<organism evidence="1">
    <name type="scientific">Arion vulgaris</name>
    <dbReference type="NCBI Taxonomy" id="1028688"/>
    <lineage>
        <taxon>Eukaryota</taxon>
        <taxon>Metazoa</taxon>
        <taxon>Spiralia</taxon>
        <taxon>Lophotrochozoa</taxon>
        <taxon>Mollusca</taxon>
        <taxon>Gastropoda</taxon>
        <taxon>Heterobranchia</taxon>
        <taxon>Euthyneura</taxon>
        <taxon>Panpulmonata</taxon>
        <taxon>Eupulmonata</taxon>
        <taxon>Stylommatophora</taxon>
        <taxon>Helicina</taxon>
        <taxon>Arionoidea</taxon>
        <taxon>Arionidae</taxon>
        <taxon>Arion</taxon>
    </lineage>
</organism>
<reference evidence="1" key="1">
    <citation type="submission" date="2014-12" db="EMBL/GenBank/DDBJ databases">
        <title>Insight into the proteome of Arion vulgaris.</title>
        <authorList>
            <person name="Aradska J."/>
            <person name="Bulat T."/>
            <person name="Smidak R."/>
            <person name="Sarate P."/>
            <person name="Gangsoo J."/>
            <person name="Sialana F."/>
            <person name="Bilban M."/>
            <person name="Lubec G."/>
        </authorList>
    </citation>
    <scope>NUCLEOTIDE SEQUENCE</scope>
    <source>
        <tissue evidence="1">Skin</tissue>
    </source>
</reference>
<accession>A0A0B7AYQ7</accession>
<sequence>RFPEKITPEGSNLQVHLKTAKACLYGEGNESNGKQALCNTRLTPQFTEGDRKEENMPKKHFEEVIPALIQHGTHQLRHIASHKTCHAKTETTTITQ</sequence>
<protein>
    <submittedName>
        <fullName evidence="1">Uncharacterized protein</fullName>
    </submittedName>
</protein>
<dbReference type="EMBL" id="HACG01038120">
    <property type="protein sequence ID" value="CEK84985.1"/>
    <property type="molecule type" value="Transcribed_RNA"/>
</dbReference>
<evidence type="ECO:0000313" key="1">
    <source>
        <dbReference type="EMBL" id="CEK84985.1"/>
    </source>
</evidence>
<dbReference type="AlphaFoldDB" id="A0A0B7AYQ7"/>
<feature type="non-terminal residue" evidence="1">
    <location>
        <position position="1"/>
    </location>
</feature>
<proteinExistence type="predicted"/>